<evidence type="ECO:0000313" key="2">
    <source>
        <dbReference type="EMBL" id="KAG8591707.1"/>
    </source>
</evidence>
<evidence type="ECO:0000256" key="1">
    <source>
        <dbReference type="SAM" id="MobiDB-lite"/>
    </source>
</evidence>
<feature type="region of interest" description="Disordered" evidence="1">
    <location>
        <begin position="74"/>
        <end position="107"/>
    </location>
</feature>
<sequence length="107" mass="12161">MGSYITANTSSDFNELLRASSSVHSHYDRRCALSVRNITYIIRGEPLSQESLHSNRRHPRCSHIPPLADTLTSCTDSAGPRQGRRHHHTAIQHHRADNTPSIRDRRL</sequence>
<comment type="caution">
    <text evidence="2">The sequence shown here is derived from an EMBL/GenBank/DDBJ whole genome shotgun (WGS) entry which is preliminary data.</text>
</comment>
<protein>
    <submittedName>
        <fullName evidence="2">Uncharacterized protein</fullName>
    </submittedName>
</protein>
<feature type="compositionally biased region" description="Basic and acidic residues" evidence="1">
    <location>
        <begin position="94"/>
        <end position="107"/>
    </location>
</feature>
<dbReference type="Proteomes" id="UP000824782">
    <property type="component" value="Unassembled WGS sequence"/>
</dbReference>
<reference evidence="2" key="1">
    <citation type="thesis" date="2020" institute="ProQuest LLC" country="789 East Eisenhower Parkway, Ann Arbor, MI, USA">
        <title>Comparative Genomics and Chromosome Evolution.</title>
        <authorList>
            <person name="Mudd A.B."/>
        </authorList>
    </citation>
    <scope>NUCLEOTIDE SEQUENCE</scope>
    <source>
        <strain evidence="2">237g6f4</strain>
        <tissue evidence="2">Blood</tissue>
    </source>
</reference>
<keyword evidence="3" id="KW-1185">Reference proteome</keyword>
<feature type="compositionally biased region" description="Basic residues" evidence="1">
    <location>
        <begin position="82"/>
        <end position="93"/>
    </location>
</feature>
<accession>A0AAV7D6U7</accession>
<gene>
    <name evidence="2" type="ORF">GDO81_000272</name>
</gene>
<name>A0AAV7D6U7_ENGPU</name>
<organism evidence="2 3">
    <name type="scientific">Engystomops pustulosus</name>
    <name type="common">Tungara frog</name>
    <name type="synonym">Physalaemus pustulosus</name>
    <dbReference type="NCBI Taxonomy" id="76066"/>
    <lineage>
        <taxon>Eukaryota</taxon>
        <taxon>Metazoa</taxon>
        <taxon>Chordata</taxon>
        <taxon>Craniata</taxon>
        <taxon>Vertebrata</taxon>
        <taxon>Euteleostomi</taxon>
        <taxon>Amphibia</taxon>
        <taxon>Batrachia</taxon>
        <taxon>Anura</taxon>
        <taxon>Neobatrachia</taxon>
        <taxon>Hyloidea</taxon>
        <taxon>Leptodactylidae</taxon>
        <taxon>Leiuperinae</taxon>
        <taxon>Engystomops</taxon>
    </lineage>
</organism>
<evidence type="ECO:0000313" key="3">
    <source>
        <dbReference type="Proteomes" id="UP000824782"/>
    </source>
</evidence>
<dbReference type="AlphaFoldDB" id="A0AAV7D6U7"/>
<dbReference type="EMBL" id="WNYA01000001">
    <property type="protein sequence ID" value="KAG8591707.1"/>
    <property type="molecule type" value="Genomic_DNA"/>
</dbReference>
<proteinExistence type="predicted"/>